<dbReference type="SUPFAM" id="SSF53383">
    <property type="entry name" value="PLP-dependent transferases"/>
    <property type="match status" value="1"/>
</dbReference>
<keyword evidence="6" id="KW-0238">DNA-binding</keyword>
<comment type="cofactor">
    <cofactor evidence="1">
        <name>pyridoxal 5'-phosphate</name>
        <dbReference type="ChEBI" id="CHEBI:597326"/>
    </cofactor>
</comment>
<evidence type="ECO:0000256" key="7">
    <source>
        <dbReference type="ARBA" id="ARBA00023163"/>
    </source>
</evidence>
<reference evidence="9" key="1">
    <citation type="submission" date="2023-07" db="EMBL/GenBank/DDBJ databases">
        <title>A chromosome-level genome assembly of Lolium multiflorum.</title>
        <authorList>
            <person name="Chen Y."/>
            <person name="Copetti D."/>
            <person name="Kolliker R."/>
            <person name="Studer B."/>
        </authorList>
    </citation>
    <scope>NUCLEOTIDE SEQUENCE</scope>
    <source>
        <strain evidence="9">02402/16</strain>
        <tissue evidence="9">Leaf</tissue>
    </source>
</reference>
<keyword evidence="3" id="KW-0456">Lyase</keyword>
<dbReference type="GO" id="GO:0030170">
    <property type="term" value="F:pyridoxal phosphate binding"/>
    <property type="evidence" value="ECO:0007669"/>
    <property type="project" value="InterPro"/>
</dbReference>
<evidence type="ECO:0000256" key="3">
    <source>
        <dbReference type="ARBA" id="ARBA00022793"/>
    </source>
</evidence>
<keyword evidence="3" id="KW-0210">Decarboxylase</keyword>
<proteinExistence type="predicted"/>
<evidence type="ECO:0000313" key="10">
    <source>
        <dbReference type="Proteomes" id="UP001231189"/>
    </source>
</evidence>
<keyword evidence="4" id="KW-0663">Pyridoxal phosphate</keyword>
<dbReference type="InterPro" id="IPR002129">
    <property type="entry name" value="PyrdxlP-dep_de-COase"/>
</dbReference>
<evidence type="ECO:0000313" key="9">
    <source>
        <dbReference type="EMBL" id="KAK1616109.1"/>
    </source>
</evidence>
<dbReference type="InterPro" id="IPR015300">
    <property type="entry name" value="DNA-bd_pseudobarrel_sf"/>
</dbReference>
<dbReference type="Gene3D" id="2.40.330.10">
    <property type="entry name" value="DNA-binding pseudobarrel domain"/>
    <property type="match status" value="1"/>
</dbReference>
<comment type="subcellular location">
    <subcellularLocation>
        <location evidence="2">Nucleus</location>
    </subcellularLocation>
</comment>
<dbReference type="Proteomes" id="UP001231189">
    <property type="component" value="Unassembled WGS sequence"/>
</dbReference>
<name>A0AAD8RB17_LOLMU</name>
<keyword evidence="8" id="KW-0539">Nucleus</keyword>
<dbReference type="InterPro" id="IPR010977">
    <property type="entry name" value="Aromatic_deC"/>
</dbReference>
<dbReference type="SUPFAM" id="SSF101936">
    <property type="entry name" value="DNA-binding pseudobarrel domain"/>
    <property type="match status" value="1"/>
</dbReference>
<gene>
    <name evidence="9" type="ORF">QYE76_021626</name>
</gene>
<evidence type="ECO:0000256" key="4">
    <source>
        <dbReference type="ARBA" id="ARBA00022898"/>
    </source>
</evidence>
<accession>A0AAD8RB17</accession>
<evidence type="ECO:0000256" key="8">
    <source>
        <dbReference type="ARBA" id="ARBA00023242"/>
    </source>
</evidence>
<evidence type="ECO:0000256" key="1">
    <source>
        <dbReference type="ARBA" id="ARBA00001933"/>
    </source>
</evidence>
<keyword evidence="7" id="KW-0804">Transcription</keyword>
<dbReference type="PANTHER" id="PTHR11999:SF148">
    <property type="entry name" value="OS10G0400500 PROTEIN"/>
    <property type="match status" value="1"/>
</dbReference>
<dbReference type="PRINTS" id="PR00800">
    <property type="entry name" value="YHDCRBOXLASE"/>
</dbReference>
<dbReference type="GO" id="GO:0003677">
    <property type="term" value="F:DNA binding"/>
    <property type="evidence" value="ECO:0007669"/>
    <property type="project" value="UniProtKB-KW"/>
</dbReference>
<dbReference type="GO" id="GO:0016831">
    <property type="term" value="F:carboxy-lyase activity"/>
    <property type="evidence" value="ECO:0007669"/>
    <property type="project" value="UniProtKB-KW"/>
</dbReference>
<dbReference type="GO" id="GO:0005634">
    <property type="term" value="C:nucleus"/>
    <property type="evidence" value="ECO:0007669"/>
    <property type="project" value="UniProtKB-SubCell"/>
</dbReference>
<comment type="caution">
    <text evidence="9">The sequence shown here is derived from an EMBL/GenBank/DDBJ whole genome shotgun (WGS) entry which is preliminary data.</text>
</comment>
<dbReference type="Gene3D" id="1.20.1340.10">
    <property type="entry name" value="dopa decarboxylase, N-terminal domain"/>
    <property type="match status" value="1"/>
</dbReference>
<dbReference type="EMBL" id="JAUUTY010000006">
    <property type="protein sequence ID" value="KAK1616109.1"/>
    <property type="molecule type" value="Genomic_DNA"/>
</dbReference>
<keyword evidence="5" id="KW-0805">Transcription regulation</keyword>
<evidence type="ECO:0000256" key="6">
    <source>
        <dbReference type="ARBA" id="ARBA00023125"/>
    </source>
</evidence>
<evidence type="ECO:0000256" key="5">
    <source>
        <dbReference type="ARBA" id="ARBA00023015"/>
    </source>
</evidence>
<evidence type="ECO:0000256" key="2">
    <source>
        <dbReference type="ARBA" id="ARBA00004123"/>
    </source>
</evidence>
<dbReference type="GO" id="GO:0019752">
    <property type="term" value="P:carboxylic acid metabolic process"/>
    <property type="evidence" value="ECO:0007669"/>
    <property type="project" value="InterPro"/>
</dbReference>
<evidence type="ECO:0008006" key="11">
    <source>
        <dbReference type="Google" id="ProtNLM"/>
    </source>
</evidence>
<dbReference type="PANTHER" id="PTHR11999">
    <property type="entry name" value="GROUP II PYRIDOXAL-5-PHOSPHATE DECARBOXYLASE"/>
    <property type="match status" value="1"/>
</dbReference>
<dbReference type="AlphaFoldDB" id="A0AAD8RB17"/>
<dbReference type="GO" id="GO:0006520">
    <property type="term" value="P:amino acid metabolic process"/>
    <property type="evidence" value="ECO:0007669"/>
    <property type="project" value="InterPro"/>
</dbReference>
<dbReference type="InterPro" id="IPR015424">
    <property type="entry name" value="PyrdxlP-dep_Trfase"/>
</dbReference>
<dbReference type="GO" id="GO:0005737">
    <property type="term" value="C:cytoplasm"/>
    <property type="evidence" value="ECO:0007669"/>
    <property type="project" value="TreeGrafter"/>
</dbReference>
<organism evidence="9 10">
    <name type="scientific">Lolium multiflorum</name>
    <name type="common">Italian ryegrass</name>
    <name type="synonym">Lolium perenne subsp. multiflorum</name>
    <dbReference type="NCBI Taxonomy" id="4521"/>
    <lineage>
        <taxon>Eukaryota</taxon>
        <taxon>Viridiplantae</taxon>
        <taxon>Streptophyta</taxon>
        <taxon>Embryophyta</taxon>
        <taxon>Tracheophyta</taxon>
        <taxon>Spermatophyta</taxon>
        <taxon>Magnoliopsida</taxon>
        <taxon>Liliopsida</taxon>
        <taxon>Poales</taxon>
        <taxon>Poaceae</taxon>
        <taxon>BOP clade</taxon>
        <taxon>Pooideae</taxon>
        <taxon>Poodae</taxon>
        <taxon>Poeae</taxon>
        <taxon>Poeae Chloroplast Group 2 (Poeae type)</taxon>
        <taxon>Loliodinae</taxon>
        <taxon>Loliinae</taxon>
        <taxon>Lolium</taxon>
    </lineage>
</organism>
<sequence length="203" mass="23102">MGSSPPHDALLPLDPETFAASSRPVVDFLSGYYRDVEKYPVRSAAEPCCIRTLLPDTPPEHGDPVDVILEDVRRHIVPELTHWQSPDFFAYFPMNASTAGFPLSLHPIVESPNLLALVVLSYMEQLLITKYKLKNNGPPVKVCLYMGQRCEWKVQFQWTGQRVGFIKSWSEFTARLLLRVEDTVVFTPEDDGFKVDVFRKETS</sequence>
<dbReference type="Pfam" id="PF00282">
    <property type="entry name" value="Pyridoxal_deC"/>
    <property type="match status" value="1"/>
</dbReference>
<keyword evidence="10" id="KW-1185">Reference proteome</keyword>
<protein>
    <recommendedName>
        <fullName evidence="11">TF-B3 domain-containing protein</fullName>
    </recommendedName>
</protein>